<dbReference type="GO" id="GO:0006629">
    <property type="term" value="P:lipid metabolic process"/>
    <property type="evidence" value="ECO:0007669"/>
    <property type="project" value="InterPro"/>
</dbReference>
<feature type="region of interest" description="Disordered" evidence="1">
    <location>
        <begin position="177"/>
        <end position="228"/>
    </location>
</feature>
<feature type="compositionally biased region" description="Basic and acidic residues" evidence="1">
    <location>
        <begin position="209"/>
        <end position="222"/>
    </location>
</feature>
<name>A0A1Z5JRI5_FISSO</name>
<organism evidence="3 4">
    <name type="scientific">Fistulifera solaris</name>
    <name type="common">Oleaginous diatom</name>
    <dbReference type="NCBI Taxonomy" id="1519565"/>
    <lineage>
        <taxon>Eukaryota</taxon>
        <taxon>Sar</taxon>
        <taxon>Stramenopiles</taxon>
        <taxon>Ochrophyta</taxon>
        <taxon>Bacillariophyta</taxon>
        <taxon>Bacillariophyceae</taxon>
        <taxon>Bacillariophycidae</taxon>
        <taxon>Naviculales</taxon>
        <taxon>Naviculaceae</taxon>
        <taxon>Fistulifera</taxon>
    </lineage>
</organism>
<dbReference type="Gene3D" id="3.40.50.1820">
    <property type="entry name" value="alpha/beta hydrolase"/>
    <property type="match status" value="1"/>
</dbReference>
<keyword evidence="4" id="KW-1185">Reference proteome</keyword>
<gene>
    <name evidence="3" type="ORF">FisN_7Lh308</name>
</gene>
<dbReference type="SUPFAM" id="SSF53474">
    <property type="entry name" value="alpha/beta-Hydrolases"/>
    <property type="match status" value="1"/>
</dbReference>
<dbReference type="PANTHER" id="PTHR47759:SF2">
    <property type="entry name" value="TRIGLYCERIDE LIPASE"/>
    <property type="match status" value="1"/>
</dbReference>
<dbReference type="InParanoid" id="A0A1Z5JRI5"/>
<accession>A0A1Z5JRI5</accession>
<sequence length="816" mass="89547">MIVCCLLGIPWTHAFVTSPPPRGRRHPERYATIEAILEDSRVKFDMDIAVFCGGLAFDAYVEPPADSSRWETGSKGWKVAFCSEAFTRNLYQGLVKVKVKKILDLPSNPDGDNAAEQIVTGKGVDACLLVAVLEGHWKEDIDLLEKEQYHDGVLGLTGAAHVGRTSTAWSNVDERASQQSLKQRGEPKPYHIPATWGKGGIAVWPEAPPQDRKQVKESDSPKKGPVTNRSNQFFLYVQDPSTARLVFTVADDNRVGGLVGVGSTHKRLTSLIPKAANAPEQWMDEWKKAMIEQARRKGETDEFEVPAIDPSKLGASWEGKLKLISKPRKKSKQGQIMTGVAAGAAVAGPMGAAAGFVIGNLYEGQVQGVIECELNYLPILPNQAARRPVYTVKGGMPGIDWGELFQKYQSRKSQLSENFSQPSPSVSDIGHKLREMKDLEHCFFVNHDITGGTCAVYRSLEKKVIVVSFRGTCEPVDLFTDTTLVQEPWIEGEDMKDPEIIKVHSGFRTSMDSISRRLKELILATPAPGDDISDYDMLVTGHSLGGALATLFIADIGEHGIDAGRGLPQSKPSDVWWKSIANTLTGQKAADMEDKRPPRPKSLYLYNFGSPRVGNERFRIMFDSLLADGRITQAYRVVNGEDVVARLPRTVNALVFGNVGYDHVGTTVLVKDPSQADDGEPLLWVEGESDDNTCPVRDGIALTNPLSEGSLLADLINATKTVLNDEDNSKNFDLWTKVGSAAMMVTERFKTVSASDLASVLGIDQKFTEREVRIIQSLLEGKAVAHHMEDQYYGSMGRACGYKAVVGEELVELQDT</sequence>
<protein>
    <recommendedName>
        <fullName evidence="2">Fungal lipase-type domain-containing protein</fullName>
    </recommendedName>
</protein>
<dbReference type="EMBL" id="BDSP01000107">
    <property type="protein sequence ID" value="GAX16579.1"/>
    <property type="molecule type" value="Genomic_DNA"/>
</dbReference>
<dbReference type="PANTHER" id="PTHR47759">
    <property type="entry name" value="OS04G0509100 PROTEIN"/>
    <property type="match status" value="1"/>
</dbReference>
<evidence type="ECO:0000259" key="2">
    <source>
        <dbReference type="Pfam" id="PF01764"/>
    </source>
</evidence>
<proteinExistence type="predicted"/>
<evidence type="ECO:0000256" key="1">
    <source>
        <dbReference type="SAM" id="MobiDB-lite"/>
    </source>
</evidence>
<dbReference type="CDD" id="cd00519">
    <property type="entry name" value="Lipase_3"/>
    <property type="match status" value="1"/>
</dbReference>
<evidence type="ECO:0000313" key="3">
    <source>
        <dbReference type="EMBL" id="GAX16579.1"/>
    </source>
</evidence>
<evidence type="ECO:0000313" key="4">
    <source>
        <dbReference type="Proteomes" id="UP000198406"/>
    </source>
</evidence>
<feature type="domain" description="Fungal lipase-type" evidence="2">
    <location>
        <begin position="466"/>
        <end position="561"/>
    </location>
</feature>
<dbReference type="OrthoDB" id="194358at2759"/>
<reference evidence="3 4" key="1">
    <citation type="journal article" date="2015" name="Plant Cell">
        <title>Oil accumulation by the oleaginous diatom Fistulifera solaris as revealed by the genome and transcriptome.</title>
        <authorList>
            <person name="Tanaka T."/>
            <person name="Maeda Y."/>
            <person name="Veluchamy A."/>
            <person name="Tanaka M."/>
            <person name="Abida H."/>
            <person name="Marechal E."/>
            <person name="Bowler C."/>
            <person name="Muto M."/>
            <person name="Sunaga Y."/>
            <person name="Tanaka M."/>
            <person name="Yoshino T."/>
            <person name="Taniguchi T."/>
            <person name="Fukuda Y."/>
            <person name="Nemoto M."/>
            <person name="Matsumoto M."/>
            <person name="Wong P.S."/>
            <person name="Aburatani S."/>
            <person name="Fujibuchi W."/>
        </authorList>
    </citation>
    <scope>NUCLEOTIDE SEQUENCE [LARGE SCALE GENOMIC DNA]</scope>
    <source>
        <strain evidence="3 4">JPCC DA0580</strain>
    </source>
</reference>
<dbReference type="InterPro" id="IPR002921">
    <property type="entry name" value="Fungal_lipase-type"/>
</dbReference>
<dbReference type="Pfam" id="PF01764">
    <property type="entry name" value="Lipase_3"/>
    <property type="match status" value="2"/>
</dbReference>
<comment type="caution">
    <text evidence="3">The sequence shown here is derived from an EMBL/GenBank/DDBJ whole genome shotgun (WGS) entry which is preliminary data.</text>
</comment>
<dbReference type="Proteomes" id="UP000198406">
    <property type="component" value="Unassembled WGS sequence"/>
</dbReference>
<dbReference type="AlphaFoldDB" id="A0A1Z5JRI5"/>
<dbReference type="InterPro" id="IPR029058">
    <property type="entry name" value="AB_hydrolase_fold"/>
</dbReference>
<feature type="domain" description="Fungal lipase-type" evidence="2">
    <location>
        <begin position="589"/>
        <end position="649"/>
    </location>
</feature>